<proteinExistence type="predicted"/>
<protein>
    <submittedName>
        <fullName evidence="2">Uncharacterized protein</fullName>
    </submittedName>
</protein>
<evidence type="ECO:0000256" key="1">
    <source>
        <dbReference type="SAM" id="MobiDB-lite"/>
    </source>
</evidence>
<sequence length="209" mass="22094">MAKDLGVSPDDLEDAADGINGVIHELQSVGGAADGTLGRGFKDLALDGLQLGHEGLTAALGGFCDRWEWGVRTLVNDGTEFADRLGLSAGTYYAMDTYASDTFKVDVNAAAGDPYLTHDQVENSSWHTVLSRNTVTDLQHPDYSAASVEQAQQHDRKTLDVAARDLARNSPAGRLAGLASGDGQLDRVVKDLTPPTERLGGTPAQDGDQ</sequence>
<dbReference type="EMBL" id="JAINVZ010000009">
    <property type="protein sequence ID" value="MBY8886212.1"/>
    <property type="molecule type" value="Genomic_DNA"/>
</dbReference>
<comment type="caution">
    <text evidence="2">The sequence shown here is derived from an EMBL/GenBank/DDBJ whole genome shotgun (WGS) entry which is preliminary data.</text>
</comment>
<accession>A0ABS7QSQ0</accession>
<gene>
    <name evidence="2" type="ORF">K7472_15270</name>
</gene>
<evidence type="ECO:0000313" key="2">
    <source>
        <dbReference type="EMBL" id="MBY8886212.1"/>
    </source>
</evidence>
<keyword evidence="3" id="KW-1185">Reference proteome</keyword>
<evidence type="ECO:0000313" key="3">
    <source>
        <dbReference type="Proteomes" id="UP001198565"/>
    </source>
</evidence>
<reference evidence="2 3" key="1">
    <citation type="submission" date="2021-08" db="EMBL/GenBank/DDBJ databases">
        <title>Streptomyces sp. PTM05 isolated from lichen.</title>
        <authorList>
            <person name="Somphong A."/>
            <person name="Phongsopitanun W."/>
            <person name="Tanasupawat S."/>
        </authorList>
    </citation>
    <scope>NUCLEOTIDE SEQUENCE [LARGE SCALE GENOMIC DNA]</scope>
    <source>
        <strain evidence="2 3">Ptm05</strain>
    </source>
</reference>
<dbReference type="RefSeq" id="WP_222978204.1">
    <property type="nucleotide sequence ID" value="NZ_JAINVZ010000009.1"/>
</dbReference>
<dbReference type="Proteomes" id="UP001198565">
    <property type="component" value="Unassembled WGS sequence"/>
</dbReference>
<feature type="region of interest" description="Disordered" evidence="1">
    <location>
        <begin position="173"/>
        <end position="209"/>
    </location>
</feature>
<name>A0ABS7QSQ0_9ACTN</name>
<organism evidence="2 3">
    <name type="scientific">Streptantibioticus parmotrematis</name>
    <dbReference type="NCBI Taxonomy" id="2873249"/>
    <lineage>
        <taxon>Bacteria</taxon>
        <taxon>Bacillati</taxon>
        <taxon>Actinomycetota</taxon>
        <taxon>Actinomycetes</taxon>
        <taxon>Kitasatosporales</taxon>
        <taxon>Streptomycetaceae</taxon>
        <taxon>Streptantibioticus</taxon>
    </lineage>
</organism>